<comment type="caution">
    <text evidence="1">The sequence shown here is derived from an EMBL/GenBank/DDBJ whole genome shotgun (WGS) entry which is preliminary data.</text>
</comment>
<dbReference type="RefSeq" id="WP_256310184.1">
    <property type="nucleotide sequence ID" value="NZ_JANGAC010000001.1"/>
</dbReference>
<sequence>MLFWEKLFKTLTALLNLITSINNFHSTKKNTKNSTANEEFSAQKDV</sequence>
<dbReference type="Proteomes" id="UP001524478">
    <property type="component" value="Unassembled WGS sequence"/>
</dbReference>
<evidence type="ECO:0000313" key="2">
    <source>
        <dbReference type="Proteomes" id="UP001524478"/>
    </source>
</evidence>
<dbReference type="EMBL" id="JANGAC010000001">
    <property type="protein sequence ID" value="MCQ4921705.1"/>
    <property type="molecule type" value="Genomic_DNA"/>
</dbReference>
<protein>
    <submittedName>
        <fullName evidence="1">Uncharacterized protein</fullName>
    </submittedName>
</protein>
<gene>
    <name evidence="1" type="ORF">NE686_01290</name>
</gene>
<keyword evidence="2" id="KW-1185">Reference proteome</keyword>
<proteinExistence type="predicted"/>
<accession>A0ABT1S5R8</accession>
<name>A0ABT1S5R8_9FIRM</name>
<organism evidence="1 2">
    <name type="scientific">Tissierella carlieri</name>
    <dbReference type="NCBI Taxonomy" id="689904"/>
    <lineage>
        <taxon>Bacteria</taxon>
        <taxon>Bacillati</taxon>
        <taxon>Bacillota</taxon>
        <taxon>Tissierellia</taxon>
        <taxon>Tissierellales</taxon>
        <taxon>Tissierellaceae</taxon>
        <taxon>Tissierella</taxon>
    </lineage>
</organism>
<reference evidence="1 2" key="1">
    <citation type="submission" date="2022-06" db="EMBL/GenBank/DDBJ databases">
        <title>Isolation of gut microbiota from human fecal samples.</title>
        <authorList>
            <person name="Pamer E.G."/>
            <person name="Barat B."/>
            <person name="Waligurski E."/>
            <person name="Medina S."/>
            <person name="Paddock L."/>
            <person name="Mostad J."/>
        </authorList>
    </citation>
    <scope>NUCLEOTIDE SEQUENCE [LARGE SCALE GENOMIC DNA]</scope>
    <source>
        <strain evidence="1 2">DFI.7.95</strain>
    </source>
</reference>
<evidence type="ECO:0000313" key="1">
    <source>
        <dbReference type="EMBL" id="MCQ4921705.1"/>
    </source>
</evidence>